<feature type="transmembrane region" description="Helical" evidence="7">
    <location>
        <begin position="250"/>
        <end position="274"/>
    </location>
</feature>
<dbReference type="InterPro" id="IPR052337">
    <property type="entry name" value="SAT4-like"/>
</dbReference>
<evidence type="ECO:0000256" key="6">
    <source>
        <dbReference type="SAM" id="MobiDB-lite"/>
    </source>
</evidence>
<feature type="transmembrane region" description="Helical" evidence="7">
    <location>
        <begin position="131"/>
        <end position="153"/>
    </location>
</feature>
<keyword evidence="3 7" id="KW-1133">Transmembrane helix</keyword>
<protein>
    <submittedName>
        <fullName evidence="9">Cfem domain-containing protein</fullName>
    </submittedName>
</protein>
<dbReference type="PANTHER" id="PTHR33048">
    <property type="entry name" value="PTH11-LIKE INTEGRAL MEMBRANE PROTEIN (AFU_ORTHOLOGUE AFUA_5G11245)"/>
    <property type="match status" value="1"/>
</dbReference>
<comment type="caution">
    <text evidence="9">The sequence shown here is derived from an EMBL/GenBank/DDBJ whole genome shotgun (WGS) entry which is preliminary data.</text>
</comment>
<evidence type="ECO:0000256" key="2">
    <source>
        <dbReference type="ARBA" id="ARBA00022692"/>
    </source>
</evidence>
<comment type="similarity">
    <text evidence="5">Belongs to the SAT4 family.</text>
</comment>
<dbReference type="InterPro" id="IPR049326">
    <property type="entry name" value="Rhodopsin_dom_fungi"/>
</dbReference>
<evidence type="ECO:0000313" key="10">
    <source>
        <dbReference type="Proteomes" id="UP000572817"/>
    </source>
</evidence>
<keyword evidence="4 7" id="KW-0472">Membrane</keyword>
<name>A0A8H4J2A4_9PEZI</name>
<feature type="transmembrane region" description="Helical" evidence="7">
    <location>
        <begin position="215"/>
        <end position="238"/>
    </location>
</feature>
<comment type="subcellular location">
    <subcellularLocation>
        <location evidence="1">Membrane</location>
        <topology evidence="1">Multi-pass membrane protein</topology>
    </subcellularLocation>
</comment>
<dbReference type="OrthoDB" id="2988756at2759"/>
<dbReference type="GO" id="GO:0016020">
    <property type="term" value="C:membrane"/>
    <property type="evidence" value="ECO:0007669"/>
    <property type="project" value="UniProtKB-SubCell"/>
</dbReference>
<keyword evidence="10" id="KW-1185">Reference proteome</keyword>
<dbReference type="PANTHER" id="PTHR33048:SF146">
    <property type="entry name" value="INTEGRAL MEMBRANE PROTEIN"/>
    <property type="match status" value="1"/>
</dbReference>
<organism evidence="9 10">
    <name type="scientific">Botryosphaeria dothidea</name>
    <dbReference type="NCBI Taxonomy" id="55169"/>
    <lineage>
        <taxon>Eukaryota</taxon>
        <taxon>Fungi</taxon>
        <taxon>Dikarya</taxon>
        <taxon>Ascomycota</taxon>
        <taxon>Pezizomycotina</taxon>
        <taxon>Dothideomycetes</taxon>
        <taxon>Dothideomycetes incertae sedis</taxon>
        <taxon>Botryosphaeriales</taxon>
        <taxon>Botryosphaeriaceae</taxon>
        <taxon>Botryosphaeria</taxon>
    </lineage>
</organism>
<feature type="region of interest" description="Disordered" evidence="6">
    <location>
        <begin position="327"/>
        <end position="353"/>
    </location>
</feature>
<dbReference type="Pfam" id="PF20684">
    <property type="entry name" value="Fung_rhodopsin"/>
    <property type="match status" value="1"/>
</dbReference>
<feature type="region of interest" description="Disordered" evidence="6">
    <location>
        <begin position="285"/>
        <end position="306"/>
    </location>
</feature>
<evidence type="ECO:0000256" key="3">
    <source>
        <dbReference type="ARBA" id="ARBA00022989"/>
    </source>
</evidence>
<feature type="domain" description="Rhodopsin" evidence="8">
    <location>
        <begin position="32"/>
        <end position="273"/>
    </location>
</feature>
<dbReference type="EMBL" id="WWBZ02000014">
    <property type="protein sequence ID" value="KAF4310609.1"/>
    <property type="molecule type" value="Genomic_DNA"/>
</dbReference>
<feature type="transmembrane region" description="Helical" evidence="7">
    <location>
        <begin position="19"/>
        <end position="36"/>
    </location>
</feature>
<feature type="compositionally biased region" description="Gly residues" evidence="6">
    <location>
        <begin position="297"/>
        <end position="306"/>
    </location>
</feature>
<reference evidence="9" key="1">
    <citation type="submission" date="2020-04" db="EMBL/GenBank/DDBJ databases">
        <title>Genome Assembly and Annotation of Botryosphaeria dothidea sdau 11-99, a Latent Pathogen of Apple Fruit Ring Rot in China.</title>
        <authorList>
            <person name="Yu C."/>
            <person name="Diao Y."/>
            <person name="Lu Q."/>
            <person name="Zhao J."/>
            <person name="Cui S."/>
            <person name="Peng C."/>
            <person name="He B."/>
            <person name="Liu H."/>
        </authorList>
    </citation>
    <scope>NUCLEOTIDE SEQUENCE [LARGE SCALE GENOMIC DNA]</scope>
    <source>
        <strain evidence="9">Sdau11-99</strain>
    </source>
</reference>
<proteinExistence type="inferred from homology"/>
<evidence type="ECO:0000256" key="5">
    <source>
        <dbReference type="ARBA" id="ARBA00038359"/>
    </source>
</evidence>
<feature type="transmembrane region" description="Helical" evidence="7">
    <location>
        <begin position="48"/>
        <end position="68"/>
    </location>
</feature>
<dbReference type="Proteomes" id="UP000572817">
    <property type="component" value="Unassembled WGS sequence"/>
</dbReference>
<feature type="compositionally biased region" description="Basic and acidic residues" evidence="6">
    <location>
        <begin position="285"/>
        <end position="294"/>
    </location>
</feature>
<sequence>MSSSASKIYFTERVLNNTAYALIVITSATVIARFSIRVCKRKPFQVEDVLVGLAYACFLALTISYLIVTPPLYRLANVQTHPYPEMMDDALLVIKIFFYSTMLLWATLWAVKFSLLALYRRLMTGLRAYIFLWWILVIFCALTFIGSIISSLMSCSSFHNWFTPGQCGTPRDIKAQLTSLYYSFAVDVLTDLLIMALPLRLIWNLQMPRAEKIGIGALFCSGFVCIVIAVLRVVQIGVKSRNSTPSSTWLALWAEVEAAIAVVIGCCPAFAAFWRTKRSESKGYGKAKEVRSAESGRSGGGGGGAQGAVEEVEMQAGVAVACTGGRGGGGGGGRGRGRSAADDGKYWADGNSSQEELAKAGAQGIYVTRSIRQDSEDSGERRPIC</sequence>
<evidence type="ECO:0000259" key="8">
    <source>
        <dbReference type="Pfam" id="PF20684"/>
    </source>
</evidence>
<evidence type="ECO:0000256" key="7">
    <source>
        <dbReference type="SAM" id="Phobius"/>
    </source>
</evidence>
<feature type="transmembrane region" description="Helical" evidence="7">
    <location>
        <begin position="180"/>
        <end position="203"/>
    </location>
</feature>
<evidence type="ECO:0000313" key="9">
    <source>
        <dbReference type="EMBL" id="KAF4310609.1"/>
    </source>
</evidence>
<feature type="transmembrane region" description="Helical" evidence="7">
    <location>
        <begin position="96"/>
        <end position="119"/>
    </location>
</feature>
<keyword evidence="2 7" id="KW-0812">Transmembrane</keyword>
<evidence type="ECO:0000256" key="4">
    <source>
        <dbReference type="ARBA" id="ARBA00023136"/>
    </source>
</evidence>
<gene>
    <name evidence="9" type="ORF">GTA08_BOTSDO13952</name>
</gene>
<accession>A0A8H4J2A4</accession>
<evidence type="ECO:0000256" key="1">
    <source>
        <dbReference type="ARBA" id="ARBA00004141"/>
    </source>
</evidence>
<dbReference type="AlphaFoldDB" id="A0A8H4J2A4"/>